<evidence type="ECO:0000313" key="11">
    <source>
        <dbReference type="EMBL" id="UWZ83170.1"/>
    </source>
</evidence>
<evidence type="ECO:0000256" key="5">
    <source>
        <dbReference type="ARBA" id="ARBA00022989"/>
    </source>
</evidence>
<keyword evidence="2" id="KW-1003">Cell membrane</keyword>
<evidence type="ECO:0000313" key="12">
    <source>
        <dbReference type="Proteomes" id="UP001059380"/>
    </source>
</evidence>
<feature type="domain" description="Thioredoxin" evidence="10">
    <location>
        <begin position="603"/>
        <end position="748"/>
    </location>
</feature>
<dbReference type="CDD" id="cd02953">
    <property type="entry name" value="DsbDgamma"/>
    <property type="match status" value="1"/>
</dbReference>
<evidence type="ECO:0000256" key="3">
    <source>
        <dbReference type="ARBA" id="ARBA00022692"/>
    </source>
</evidence>
<organism evidence="11 12">
    <name type="scientific">Occallatibacter riparius</name>
    <dbReference type="NCBI Taxonomy" id="1002689"/>
    <lineage>
        <taxon>Bacteria</taxon>
        <taxon>Pseudomonadati</taxon>
        <taxon>Acidobacteriota</taxon>
        <taxon>Terriglobia</taxon>
        <taxon>Terriglobales</taxon>
        <taxon>Acidobacteriaceae</taxon>
        <taxon>Occallatibacter</taxon>
    </lineage>
</organism>
<dbReference type="InterPro" id="IPR013766">
    <property type="entry name" value="Thioredoxin_domain"/>
</dbReference>
<dbReference type="RefSeq" id="WP_260792504.1">
    <property type="nucleotide sequence ID" value="NZ_CP093313.1"/>
</dbReference>
<dbReference type="InterPro" id="IPR036249">
    <property type="entry name" value="Thioredoxin-like_sf"/>
</dbReference>
<dbReference type="KEGG" id="orp:MOP44_21690"/>
<dbReference type="GO" id="GO:0015035">
    <property type="term" value="F:protein-disulfide reductase activity"/>
    <property type="evidence" value="ECO:0007669"/>
    <property type="project" value="TreeGrafter"/>
</dbReference>
<dbReference type="InterPro" id="IPR035671">
    <property type="entry name" value="DsbD_gamma"/>
</dbReference>
<feature type="chain" id="PRO_5039951898" evidence="9">
    <location>
        <begin position="23"/>
        <end position="759"/>
    </location>
</feature>
<feature type="transmembrane region" description="Helical" evidence="8">
    <location>
        <begin position="457"/>
        <end position="479"/>
    </location>
</feature>
<gene>
    <name evidence="11" type="ORF">MOP44_21690</name>
</gene>
<keyword evidence="12" id="KW-1185">Reference proteome</keyword>
<evidence type="ECO:0000256" key="7">
    <source>
        <dbReference type="SAM" id="MobiDB-lite"/>
    </source>
</evidence>
<dbReference type="PANTHER" id="PTHR32234">
    <property type="entry name" value="THIOL:DISULFIDE INTERCHANGE PROTEIN DSBD"/>
    <property type="match status" value="1"/>
</dbReference>
<dbReference type="PROSITE" id="PS51352">
    <property type="entry name" value="THIOREDOXIN_2"/>
    <property type="match status" value="1"/>
</dbReference>
<keyword evidence="6 8" id="KW-0472">Membrane</keyword>
<feature type="transmembrane region" description="Helical" evidence="8">
    <location>
        <begin position="531"/>
        <end position="549"/>
    </location>
</feature>
<feature type="transmembrane region" description="Helical" evidence="8">
    <location>
        <begin position="381"/>
        <end position="404"/>
    </location>
</feature>
<evidence type="ECO:0000256" key="9">
    <source>
        <dbReference type="SAM" id="SignalP"/>
    </source>
</evidence>
<dbReference type="InterPro" id="IPR028250">
    <property type="entry name" value="DsbDN"/>
</dbReference>
<reference evidence="11" key="1">
    <citation type="submission" date="2021-04" db="EMBL/GenBank/DDBJ databases">
        <title>Phylogenetic analysis of Acidobacteriaceae.</title>
        <authorList>
            <person name="Qiu L."/>
            <person name="Zhang Q."/>
        </authorList>
    </citation>
    <scope>NUCLEOTIDE SEQUENCE</scope>
    <source>
        <strain evidence="11">DSM 25168</strain>
    </source>
</reference>
<feature type="signal peptide" evidence="9">
    <location>
        <begin position="1"/>
        <end position="22"/>
    </location>
</feature>
<dbReference type="AlphaFoldDB" id="A0A9J7BN33"/>
<protein>
    <submittedName>
        <fullName evidence="11">Thioredoxin family protein</fullName>
    </submittedName>
</protein>
<dbReference type="SUPFAM" id="SSF52833">
    <property type="entry name" value="Thioredoxin-like"/>
    <property type="match status" value="1"/>
</dbReference>
<evidence type="ECO:0000256" key="4">
    <source>
        <dbReference type="ARBA" id="ARBA00022748"/>
    </source>
</evidence>
<evidence type="ECO:0000259" key="10">
    <source>
        <dbReference type="PROSITE" id="PS51352"/>
    </source>
</evidence>
<dbReference type="Pfam" id="PF13899">
    <property type="entry name" value="Thioredoxin_7"/>
    <property type="match status" value="1"/>
</dbReference>
<dbReference type="EMBL" id="CP093313">
    <property type="protein sequence ID" value="UWZ83170.1"/>
    <property type="molecule type" value="Genomic_DNA"/>
</dbReference>
<dbReference type="GO" id="GO:0045454">
    <property type="term" value="P:cell redox homeostasis"/>
    <property type="evidence" value="ECO:0007669"/>
    <property type="project" value="TreeGrafter"/>
</dbReference>
<dbReference type="GO" id="GO:0017004">
    <property type="term" value="P:cytochrome complex assembly"/>
    <property type="evidence" value="ECO:0007669"/>
    <property type="project" value="UniProtKB-KW"/>
</dbReference>
<keyword evidence="5 8" id="KW-1133">Transmembrane helix</keyword>
<keyword evidence="3 8" id="KW-0812">Transmembrane</keyword>
<accession>A0A9J7BN33</accession>
<dbReference type="Proteomes" id="UP001059380">
    <property type="component" value="Chromosome"/>
</dbReference>
<comment type="subcellular location">
    <subcellularLocation>
        <location evidence="1">Cell membrane</location>
        <topology evidence="1">Multi-pass membrane protein</topology>
    </subcellularLocation>
</comment>
<keyword evidence="4" id="KW-0201">Cytochrome c-type biogenesis</keyword>
<feature type="transmembrane region" description="Helical" evidence="8">
    <location>
        <begin position="485"/>
        <end position="511"/>
    </location>
</feature>
<dbReference type="PANTHER" id="PTHR32234:SF3">
    <property type="entry name" value="SUPPRESSION OF COPPER SENSITIVITY PROTEIN"/>
    <property type="match status" value="1"/>
</dbReference>
<dbReference type="InterPro" id="IPR003834">
    <property type="entry name" value="Cyt_c_assmbl_TM_dom"/>
</dbReference>
<dbReference type="Pfam" id="PF02683">
    <property type="entry name" value="DsbD_TM"/>
    <property type="match status" value="1"/>
</dbReference>
<evidence type="ECO:0000256" key="8">
    <source>
        <dbReference type="SAM" id="Phobius"/>
    </source>
</evidence>
<evidence type="ECO:0000256" key="2">
    <source>
        <dbReference type="ARBA" id="ARBA00022475"/>
    </source>
</evidence>
<evidence type="ECO:0000256" key="6">
    <source>
        <dbReference type="ARBA" id="ARBA00023136"/>
    </source>
</evidence>
<feature type="region of interest" description="Disordered" evidence="7">
    <location>
        <begin position="303"/>
        <end position="324"/>
    </location>
</feature>
<dbReference type="Pfam" id="PF11412">
    <property type="entry name" value="DsbD_N"/>
    <property type="match status" value="1"/>
</dbReference>
<sequence length="759" mass="78852">MLIVVLLLAGAPGFAASSSADAAHVHVQLVAPSQSIAANGRPAKAGLYFKLEPGWHVYWKNAGDAGEPPRIKWTLPQGISASALLFPVPKRLPVGPLMDFGYENEVLFSFSLTAGSDAKPGPVTLQAHVNWLVCREVCIPGKADLAITRAVGDAAGAPIEPDAGLYARLADKLPAALPAKSKLGFVSTPAGFKLTVETGRRETEASFFPADQDVIQNAAPQKVTPTAKGLTLEIAKDANLAKAPDALRGVIELSGGRAYEIAAPQGAVKAGQAQASGAEAPSPAAADAGAKAPAYPKADAAAPAATGTNAPAAGAPSAPAWQGAGPRAATQPGFAKVIALAFLGGIILNLMPCVFPVLFLKGLALVNSGAEERHRLRAHGLVYTAGIVVSFWALVGLLLGLRAAGARLGWGFQFQSPVFLFLMAGLLFFLGLSLAGQFEIGLSLTSTGGSLAQKQGYTGSFFTGVLAVIVATPCTAPFMGAAIGYALAAPAIATFAVFTMLALGLAAPYLVLTLQPAWTHILPRPGAWMEVLRQAVSVPIFGTVIWLAWVVANAYGATMLAALLASFLLLAIAGWFLGRWPAKAWSAVLAGVIILCVIGLGMYSSLELAPDNTIKNLAREDGPYAQSLILPAGTVWEQWSSSSVSEHVAAGTPVFVDFTAKWCLSCQVNERVALTRPEVMKAFADAHVALLKADWTQHDDAISQELERLGRSGVPVYALYVPGEATPRLLPEALTPGIVLEALNSLPRNSTQTAAAPSK</sequence>
<keyword evidence="9" id="KW-0732">Signal</keyword>
<feature type="transmembrane region" description="Helical" evidence="8">
    <location>
        <begin position="584"/>
        <end position="606"/>
    </location>
</feature>
<feature type="transmembrane region" description="Helical" evidence="8">
    <location>
        <begin position="337"/>
        <end position="360"/>
    </location>
</feature>
<feature type="transmembrane region" description="Helical" evidence="8">
    <location>
        <begin position="416"/>
        <end position="436"/>
    </location>
</feature>
<proteinExistence type="predicted"/>
<evidence type="ECO:0000256" key="1">
    <source>
        <dbReference type="ARBA" id="ARBA00004651"/>
    </source>
</evidence>
<name>A0A9J7BN33_9BACT</name>
<dbReference type="Gene3D" id="3.40.30.10">
    <property type="entry name" value="Glutaredoxin"/>
    <property type="match status" value="1"/>
</dbReference>
<feature type="transmembrane region" description="Helical" evidence="8">
    <location>
        <begin position="555"/>
        <end position="577"/>
    </location>
</feature>
<dbReference type="GO" id="GO:0005886">
    <property type="term" value="C:plasma membrane"/>
    <property type="evidence" value="ECO:0007669"/>
    <property type="project" value="UniProtKB-SubCell"/>
</dbReference>